<organism evidence="1 2">
    <name type="scientific">Kingdonia uniflora</name>
    <dbReference type="NCBI Taxonomy" id="39325"/>
    <lineage>
        <taxon>Eukaryota</taxon>
        <taxon>Viridiplantae</taxon>
        <taxon>Streptophyta</taxon>
        <taxon>Embryophyta</taxon>
        <taxon>Tracheophyta</taxon>
        <taxon>Spermatophyta</taxon>
        <taxon>Magnoliopsida</taxon>
        <taxon>Ranunculales</taxon>
        <taxon>Circaeasteraceae</taxon>
        <taxon>Kingdonia</taxon>
    </lineage>
</organism>
<dbReference type="Proteomes" id="UP000541444">
    <property type="component" value="Unassembled WGS sequence"/>
</dbReference>
<reference evidence="1 2" key="1">
    <citation type="journal article" date="2020" name="IScience">
        <title>Genome Sequencing of the Endangered Kingdonia uniflora (Circaeasteraceae, Ranunculales) Reveals Potential Mechanisms of Evolutionary Specialization.</title>
        <authorList>
            <person name="Sun Y."/>
            <person name="Deng T."/>
            <person name="Zhang A."/>
            <person name="Moore M.J."/>
            <person name="Landis J.B."/>
            <person name="Lin N."/>
            <person name="Zhang H."/>
            <person name="Zhang X."/>
            <person name="Huang J."/>
            <person name="Zhang X."/>
            <person name="Sun H."/>
            <person name="Wang H."/>
        </authorList>
    </citation>
    <scope>NUCLEOTIDE SEQUENCE [LARGE SCALE GENOMIC DNA]</scope>
    <source>
        <strain evidence="1">TB1705</strain>
        <tissue evidence="1">Leaf</tissue>
    </source>
</reference>
<dbReference type="AlphaFoldDB" id="A0A7J7M8E9"/>
<feature type="non-terminal residue" evidence="1">
    <location>
        <position position="1"/>
    </location>
</feature>
<evidence type="ECO:0000313" key="1">
    <source>
        <dbReference type="EMBL" id="KAF6151167.1"/>
    </source>
</evidence>
<evidence type="ECO:0000313" key="2">
    <source>
        <dbReference type="Proteomes" id="UP000541444"/>
    </source>
</evidence>
<comment type="caution">
    <text evidence="1">The sequence shown here is derived from an EMBL/GenBank/DDBJ whole genome shotgun (WGS) entry which is preliminary data.</text>
</comment>
<proteinExistence type="predicted"/>
<gene>
    <name evidence="1" type="ORF">GIB67_037375</name>
</gene>
<dbReference type="EMBL" id="JACGCM010001710">
    <property type="protein sequence ID" value="KAF6151167.1"/>
    <property type="molecule type" value="Genomic_DNA"/>
</dbReference>
<accession>A0A7J7M8E9</accession>
<keyword evidence="2" id="KW-1185">Reference proteome</keyword>
<protein>
    <submittedName>
        <fullName evidence="1">Uncharacterized protein</fullName>
    </submittedName>
</protein>
<sequence>GHFQRYCLTVISYRDFDRIDCVYLLPSRKGKYTTVGAHFIRRKILSFILSIVGNCSSKQRANIFTRVAGPTLQQLKFVKLFG</sequence>
<name>A0A7J7M8E9_9MAGN</name>